<dbReference type="GO" id="GO:0000287">
    <property type="term" value="F:magnesium ion binding"/>
    <property type="evidence" value="ECO:0007669"/>
    <property type="project" value="UniProtKB-ARBA"/>
</dbReference>
<dbReference type="PANTHER" id="PTHR48073:SF2">
    <property type="entry name" value="O-SUCCINYLBENZOATE SYNTHASE"/>
    <property type="match status" value="1"/>
</dbReference>
<evidence type="ECO:0000256" key="4">
    <source>
        <dbReference type="ARBA" id="ARBA00023235"/>
    </source>
</evidence>
<dbReference type="SMART" id="SM00922">
    <property type="entry name" value="MR_MLE"/>
    <property type="match status" value="1"/>
</dbReference>
<dbReference type="AlphaFoldDB" id="A0A6L5X5Y4"/>
<sequence>MKIRDIRLSILSVPLRVPFKTALRSVSSVEDVVVEILTDSGETGFGEAPPTGVITGDTTGAIAGAIQDHIAPKLIGRDIEEFETLLKDVQAALVHNTSAKAAVDIALWDLYGKHLGLSVFRLLGAARREIETDITISVNDPEVMAQDTLDAIRRGYRTLKVKVGVEPSLDVARLLAVRAAAGPDIQIRIDANQAWSPKQAVRILEEMERKDLGIELVEQPVKASDLDGLAFVTSHSPIPVLADEAVFSPQDALAIMQRHAADMINIKLMKCGGITNALRIISAAEVYGMECMLGCMLEAKISVNAAVELACARQIITRIDLDGPVLLKEDPIEGGAIFREKQITVSDAPGLGISGIRPGYTRPLFDNYV</sequence>
<feature type="binding site" evidence="6">
    <location>
        <position position="295"/>
    </location>
    <ligand>
        <name>substrate</name>
    </ligand>
</feature>
<feature type="binding site" evidence="7">
    <location>
        <position position="218"/>
    </location>
    <ligand>
        <name>Mg(2+)</name>
        <dbReference type="ChEBI" id="CHEBI:18420"/>
    </ligand>
</feature>
<evidence type="ECO:0000256" key="6">
    <source>
        <dbReference type="PIRSR" id="PIRSR634603-2"/>
    </source>
</evidence>
<evidence type="ECO:0000259" key="9">
    <source>
        <dbReference type="SMART" id="SM00922"/>
    </source>
</evidence>
<evidence type="ECO:0000256" key="7">
    <source>
        <dbReference type="PIRSR" id="PIRSR634603-3"/>
    </source>
</evidence>
<dbReference type="SFLD" id="SFLDF00010">
    <property type="entry name" value="dipeptide_epimerase"/>
    <property type="match status" value="1"/>
</dbReference>
<dbReference type="PANTHER" id="PTHR48073">
    <property type="entry name" value="O-SUCCINYLBENZOATE SYNTHASE-RELATED"/>
    <property type="match status" value="1"/>
</dbReference>
<dbReference type="Pfam" id="PF13378">
    <property type="entry name" value="MR_MLE_C"/>
    <property type="match status" value="1"/>
</dbReference>
<dbReference type="SUPFAM" id="SSF54826">
    <property type="entry name" value="Enolase N-terminal domain-like"/>
    <property type="match status" value="1"/>
</dbReference>
<dbReference type="InterPro" id="IPR013342">
    <property type="entry name" value="Mandelate_racemase_C"/>
</dbReference>
<dbReference type="SUPFAM" id="SSF51604">
    <property type="entry name" value="Enolase C-terminal domain-like"/>
    <property type="match status" value="1"/>
</dbReference>
<dbReference type="InterPro" id="IPR034603">
    <property type="entry name" value="Dipeptide_epimerase"/>
</dbReference>
<evidence type="ECO:0000256" key="5">
    <source>
        <dbReference type="PIRSR" id="PIRSR634603-1"/>
    </source>
</evidence>
<feature type="binding site" evidence="6">
    <location>
        <position position="24"/>
    </location>
    <ligand>
        <name>substrate</name>
    </ligand>
</feature>
<comment type="cofactor">
    <cofactor evidence="7 8">
        <name>Mg(2+)</name>
        <dbReference type="ChEBI" id="CHEBI:18420"/>
    </cofactor>
    <text evidence="7 8">Binds 1 Mg(2+) ion per subunit.</text>
</comment>
<keyword evidence="11" id="KW-1185">Reference proteome</keyword>
<accession>A0A6L5X5Y4</accession>
<feature type="domain" description="Mandelate racemase/muconate lactonizing enzyme C-terminal" evidence="9">
    <location>
        <begin position="141"/>
        <end position="239"/>
    </location>
</feature>
<dbReference type="SFLD" id="SFLDF00009">
    <property type="entry name" value="o-succinylbenzoate_synthase"/>
    <property type="match status" value="1"/>
</dbReference>
<keyword evidence="2 7" id="KW-0479">Metal-binding</keyword>
<keyword evidence="4 8" id="KW-0413">Isomerase</keyword>
<evidence type="ECO:0000313" key="11">
    <source>
        <dbReference type="Proteomes" id="UP000481852"/>
    </source>
</evidence>
<evidence type="ECO:0000256" key="1">
    <source>
        <dbReference type="ARBA" id="ARBA00008031"/>
    </source>
</evidence>
<organism evidence="10 11">
    <name type="scientific">Porcincola intestinalis</name>
    <dbReference type="NCBI Taxonomy" id="2606632"/>
    <lineage>
        <taxon>Bacteria</taxon>
        <taxon>Bacillati</taxon>
        <taxon>Bacillota</taxon>
        <taxon>Clostridia</taxon>
        <taxon>Lachnospirales</taxon>
        <taxon>Lachnospiraceae</taxon>
        <taxon>Porcincola</taxon>
    </lineage>
</organism>
<dbReference type="Proteomes" id="UP000481852">
    <property type="component" value="Unassembled WGS sequence"/>
</dbReference>
<evidence type="ECO:0000256" key="8">
    <source>
        <dbReference type="RuleBase" id="RU366006"/>
    </source>
</evidence>
<feature type="binding site" evidence="7">
    <location>
        <position position="190"/>
    </location>
    <ligand>
        <name>Mg(2+)</name>
        <dbReference type="ChEBI" id="CHEBI:18420"/>
    </ligand>
</feature>
<comment type="caution">
    <text evidence="10">The sequence shown here is derived from an EMBL/GenBank/DDBJ whole genome shotgun (WGS) entry which is preliminary data.</text>
</comment>
<dbReference type="Gene3D" id="3.30.390.10">
    <property type="entry name" value="Enolase-like, N-terminal domain"/>
    <property type="match status" value="1"/>
</dbReference>
<evidence type="ECO:0000313" key="10">
    <source>
        <dbReference type="EMBL" id="MSS14793.1"/>
    </source>
</evidence>
<name>A0A6L5X5Y4_9FIRM</name>
<dbReference type="InterPro" id="IPR018110">
    <property type="entry name" value="Mandel_Rmase/mucon_lact_enz_CS"/>
</dbReference>
<evidence type="ECO:0000256" key="2">
    <source>
        <dbReference type="ARBA" id="ARBA00022723"/>
    </source>
</evidence>
<feature type="binding site" evidence="7">
    <location>
        <position position="243"/>
    </location>
    <ligand>
        <name>Mg(2+)</name>
        <dbReference type="ChEBI" id="CHEBI:18420"/>
    </ligand>
</feature>
<dbReference type="GO" id="GO:0016855">
    <property type="term" value="F:racemase and epimerase activity, acting on amino acids and derivatives"/>
    <property type="evidence" value="ECO:0007669"/>
    <property type="project" value="UniProtKB-UniRule"/>
</dbReference>
<dbReference type="GO" id="GO:0009063">
    <property type="term" value="P:amino acid catabolic process"/>
    <property type="evidence" value="ECO:0007669"/>
    <property type="project" value="InterPro"/>
</dbReference>
<feature type="binding site" evidence="6">
    <location>
        <position position="135"/>
    </location>
    <ligand>
        <name>substrate</name>
    </ligand>
</feature>
<feature type="binding site" evidence="6">
    <location>
        <position position="320"/>
    </location>
    <ligand>
        <name>substrate</name>
    </ligand>
</feature>
<dbReference type="InterPro" id="IPR036849">
    <property type="entry name" value="Enolase-like_C_sf"/>
</dbReference>
<dbReference type="EC" id="5.1.1.-" evidence="8"/>
<feature type="binding site" evidence="6">
    <location>
        <position position="160"/>
    </location>
    <ligand>
        <name>substrate</name>
    </ligand>
</feature>
<keyword evidence="3 7" id="KW-0460">Magnesium</keyword>
<dbReference type="Gene3D" id="3.20.20.120">
    <property type="entry name" value="Enolase-like C-terminal domain"/>
    <property type="match status" value="1"/>
</dbReference>
<dbReference type="InterPro" id="IPR029065">
    <property type="entry name" value="Enolase_C-like"/>
</dbReference>
<gene>
    <name evidence="10" type="ORF">FYJ35_07005</name>
</gene>
<feature type="active site" description="Proton acceptor; specific for (R)-substrate epimerization" evidence="5">
    <location>
        <position position="162"/>
    </location>
</feature>
<feature type="binding site" evidence="6">
    <location>
        <position position="297"/>
    </location>
    <ligand>
        <name>substrate</name>
    </ligand>
</feature>
<proteinExistence type="inferred from homology"/>
<reference evidence="10 11" key="1">
    <citation type="submission" date="2019-08" db="EMBL/GenBank/DDBJ databases">
        <title>In-depth cultivation of the pig gut microbiome towards novel bacterial diversity and tailored functional studies.</title>
        <authorList>
            <person name="Wylensek D."/>
            <person name="Hitch T.C.A."/>
            <person name="Clavel T."/>
        </authorList>
    </citation>
    <scope>NUCLEOTIDE SEQUENCE [LARGE SCALE GENOMIC DNA]</scope>
    <source>
        <strain evidence="10 11">Oil+RF-744-WCA-WT-11</strain>
    </source>
</reference>
<feature type="active site" description="Proton acceptor; specific for (S)-substrate epimerization" evidence="5">
    <location>
        <position position="267"/>
    </location>
</feature>
<comment type="similarity">
    <text evidence="1 8">Belongs to the mandelate racemase/muconate lactonizing enzyme family.</text>
</comment>
<dbReference type="GO" id="GO:0006518">
    <property type="term" value="P:peptide metabolic process"/>
    <property type="evidence" value="ECO:0007669"/>
    <property type="project" value="UniProtKB-ARBA"/>
</dbReference>
<dbReference type="RefSeq" id="WP_154524991.1">
    <property type="nucleotide sequence ID" value="NZ_JAQYJL010000003.1"/>
</dbReference>
<protein>
    <recommendedName>
        <fullName evidence="8">Dipeptide epimerase</fullName>
        <ecNumber evidence="8">5.1.1.-</ecNumber>
    </recommendedName>
</protein>
<dbReference type="CDD" id="cd03319">
    <property type="entry name" value="L-Ala-DL-Glu_epimerase"/>
    <property type="match status" value="1"/>
</dbReference>
<dbReference type="Pfam" id="PF02746">
    <property type="entry name" value="MR_MLE_N"/>
    <property type="match status" value="1"/>
</dbReference>
<dbReference type="InterPro" id="IPR013341">
    <property type="entry name" value="Mandelate_racemase_N_dom"/>
</dbReference>
<dbReference type="InterPro" id="IPR029017">
    <property type="entry name" value="Enolase-like_N"/>
</dbReference>
<dbReference type="SFLD" id="SFLDG00180">
    <property type="entry name" value="muconate_cycloisomerase"/>
    <property type="match status" value="2"/>
</dbReference>
<dbReference type="SFLD" id="SFLDS00001">
    <property type="entry name" value="Enolase"/>
    <property type="match status" value="2"/>
</dbReference>
<dbReference type="EMBL" id="VULZ01000006">
    <property type="protein sequence ID" value="MSS14793.1"/>
    <property type="molecule type" value="Genomic_DNA"/>
</dbReference>
<dbReference type="PROSITE" id="PS00908">
    <property type="entry name" value="MR_MLE_1"/>
    <property type="match status" value="1"/>
</dbReference>
<feature type="binding site" evidence="6">
    <location>
        <position position="322"/>
    </location>
    <ligand>
        <name>substrate</name>
    </ligand>
</feature>
<dbReference type="FunFam" id="3.30.390.10:FF:000009">
    <property type="entry name" value="Hydrophobic dipeptide epimerase"/>
    <property type="match status" value="1"/>
</dbReference>
<evidence type="ECO:0000256" key="3">
    <source>
        <dbReference type="ARBA" id="ARBA00022842"/>
    </source>
</evidence>